<dbReference type="GO" id="GO:0005886">
    <property type="term" value="C:plasma membrane"/>
    <property type="evidence" value="ECO:0007669"/>
    <property type="project" value="TreeGrafter"/>
</dbReference>
<dbReference type="Pfam" id="PF00873">
    <property type="entry name" value="ACR_tran"/>
    <property type="match status" value="1"/>
</dbReference>
<feature type="transmembrane region" description="Helical" evidence="1">
    <location>
        <begin position="73"/>
        <end position="91"/>
    </location>
</feature>
<feature type="transmembrane region" description="Helical" evidence="1">
    <location>
        <begin position="6"/>
        <end position="39"/>
    </location>
</feature>
<organism evidence="2 3">
    <name type="scientific">Candidatus Kaiserbacteria bacterium CG_4_8_14_3_um_filter_38_9</name>
    <dbReference type="NCBI Taxonomy" id="1974599"/>
    <lineage>
        <taxon>Bacteria</taxon>
        <taxon>Candidatus Kaiseribacteriota</taxon>
    </lineage>
</organism>
<evidence type="ECO:0000256" key="1">
    <source>
        <dbReference type="SAM" id="Phobius"/>
    </source>
</evidence>
<dbReference type="Gene3D" id="1.20.1640.10">
    <property type="entry name" value="Multidrug efflux transporter AcrB transmembrane domain"/>
    <property type="match status" value="1"/>
</dbReference>
<comment type="caution">
    <text evidence="2">The sequence shown here is derived from an EMBL/GenBank/DDBJ whole genome shotgun (WGS) entry which is preliminary data.</text>
</comment>
<dbReference type="GO" id="GO:0042910">
    <property type="term" value="F:xenobiotic transmembrane transporter activity"/>
    <property type="evidence" value="ECO:0007669"/>
    <property type="project" value="TreeGrafter"/>
</dbReference>
<evidence type="ECO:0000313" key="2">
    <source>
        <dbReference type="EMBL" id="PIW96745.1"/>
    </source>
</evidence>
<protein>
    <submittedName>
        <fullName evidence="2">AcrB/AcrD/AcrF family protein</fullName>
    </submittedName>
</protein>
<dbReference type="Proteomes" id="UP000230837">
    <property type="component" value="Unassembled WGS sequence"/>
</dbReference>
<dbReference type="PANTHER" id="PTHR32063:SF18">
    <property type="entry name" value="CATION EFFLUX SYSTEM PROTEIN"/>
    <property type="match status" value="1"/>
</dbReference>
<name>A0A2M7IN98_9BACT</name>
<dbReference type="AlphaFoldDB" id="A0A2M7IN98"/>
<sequence>VPYSLIGVFFGLTITGLALSFTSLLGVIALSGVIINHAIILLDSLINKKASENNSVPLIDQVADAAVSRLRPIILTTITTVVGMIPLSRISGFWSPLAYAIMFGLSFAMILTLVLVPTLFYRAEKRKMEKNKVQNKSLF</sequence>
<dbReference type="EMBL" id="PFHR01000177">
    <property type="protein sequence ID" value="PIW96745.1"/>
    <property type="molecule type" value="Genomic_DNA"/>
</dbReference>
<dbReference type="SUPFAM" id="SSF82866">
    <property type="entry name" value="Multidrug efflux transporter AcrB transmembrane domain"/>
    <property type="match status" value="1"/>
</dbReference>
<proteinExistence type="predicted"/>
<feature type="non-terminal residue" evidence="2">
    <location>
        <position position="1"/>
    </location>
</feature>
<evidence type="ECO:0000313" key="3">
    <source>
        <dbReference type="Proteomes" id="UP000230837"/>
    </source>
</evidence>
<keyword evidence="1" id="KW-0812">Transmembrane</keyword>
<accession>A0A2M7IN98</accession>
<keyword evidence="1" id="KW-0472">Membrane</keyword>
<feature type="transmembrane region" description="Helical" evidence="1">
    <location>
        <begin position="97"/>
        <end position="121"/>
    </location>
</feature>
<reference evidence="3" key="1">
    <citation type="submission" date="2017-09" db="EMBL/GenBank/DDBJ databases">
        <title>Depth-based differentiation of microbial function through sediment-hosted aquifers and enrichment of novel symbionts in the deep terrestrial subsurface.</title>
        <authorList>
            <person name="Probst A.J."/>
            <person name="Ladd B."/>
            <person name="Jarett J.K."/>
            <person name="Geller-Mcgrath D.E."/>
            <person name="Sieber C.M.K."/>
            <person name="Emerson J.B."/>
            <person name="Anantharaman K."/>
            <person name="Thomas B.C."/>
            <person name="Malmstrom R."/>
            <person name="Stieglmeier M."/>
            <person name="Klingl A."/>
            <person name="Woyke T."/>
            <person name="Ryan C.M."/>
            <person name="Banfield J.F."/>
        </authorList>
    </citation>
    <scope>NUCLEOTIDE SEQUENCE [LARGE SCALE GENOMIC DNA]</scope>
</reference>
<dbReference type="InterPro" id="IPR001036">
    <property type="entry name" value="Acrflvin-R"/>
</dbReference>
<gene>
    <name evidence="2" type="ORF">COZ82_03340</name>
</gene>
<dbReference type="PANTHER" id="PTHR32063">
    <property type="match status" value="1"/>
</dbReference>
<keyword evidence="1" id="KW-1133">Transmembrane helix</keyword>